<evidence type="ECO:0000313" key="2">
    <source>
        <dbReference type="EMBL" id="KZV25860.1"/>
    </source>
</evidence>
<gene>
    <name evidence="2" type="ORF">F511_25847</name>
</gene>
<proteinExistence type="predicted"/>
<reference evidence="2 3" key="1">
    <citation type="journal article" date="2015" name="Proc. Natl. Acad. Sci. U.S.A.">
        <title>The resurrection genome of Boea hygrometrica: A blueprint for survival of dehydration.</title>
        <authorList>
            <person name="Xiao L."/>
            <person name="Yang G."/>
            <person name="Zhang L."/>
            <person name="Yang X."/>
            <person name="Zhao S."/>
            <person name="Ji Z."/>
            <person name="Zhou Q."/>
            <person name="Hu M."/>
            <person name="Wang Y."/>
            <person name="Chen M."/>
            <person name="Xu Y."/>
            <person name="Jin H."/>
            <person name="Xiao X."/>
            <person name="Hu G."/>
            <person name="Bao F."/>
            <person name="Hu Y."/>
            <person name="Wan P."/>
            <person name="Li L."/>
            <person name="Deng X."/>
            <person name="Kuang T."/>
            <person name="Xiang C."/>
            <person name="Zhu J.K."/>
            <person name="Oliver M.J."/>
            <person name="He Y."/>
        </authorList>
    </citation>
    <scope>NUCLEOTIDE SEQUENCE [LARGE SCALE GENOMIC DNA]</scope>
    <source>
        <strain evidence="3">cv. XS01</strain>
    </source>
</reference>
<organism evidence="2 3">
    <name type="scientific">Dorcoceras hygrometricum</name>
    <dbReference type="NCBI Taxonomy" id="472368"/>
    <lineage>
        <taxon>Eukaryota</taxon>
        <taxon>Viridiplantae</taxon>
        <taxon>Streptophyta</taxon>
        <taxon>Embryophyta</taxon>
        <taxon>Tracheophyta</taxon>
        <taxon>Spermatophyta</taxon>
        <taxon>Magnoliopsida</taxon>
        <taxon>eudicotyledons</taxon>
        <taxon>Gunneridae</taxon>
        <taxon>Pentapetalae</taxon>
        <taxon>asterids</taxon>
        <taxon>lamiids</taxon>
        <taxon>Lamiales</taxon>
        <taxon>Gesneriaceae</taxon>
        <taxon>Didymocarpoideae</taxon>
        <taxon>Trichosporeae</taxon>
        <taxon>Loxocarpinae</taxon>
        <taxon>Dorcoceras</taxon>
    </lineage>
</organism>
<accession>A0A2Z7AY35</accession>
<feature type="region of interest" description="Disordered" evidence="1">
    <location>
        <begin position="118"/>
        <end position="139"/>
    </location>
</feature>
<evidence type="ECO:0000256" key="1">
    <source>
        <dbReference type="SAM" id="MobiDB-lite"/>
    </source>
</evidence>
<dbReference type="Proteomes" id="UP000250235">
    <property type="component" value="Unassembled WGS sequence"/>
</dbReference>
<sequence>MNTLIETSSHQIGFSKRRRTTIQITQLRTDTNSDLSTTLNLDSTPKQIWTPTNDVAHEHAHRDQLASDLVSQNGVAPQSRSHISAGSSKRHRTAIQLVHTRVLLNGVASLQTRTLRYHAHRPVKSKNHEPQRSTPKPRTGLVHALPATSATQICSCVKPVVVLISSALNQLLDLGTKKNISRKKLIAQRREATISVQQLVQYKDSAVGLVFIVSAVELAMETSRVESAVRNQARAKLNQLEHVGTTAFCIRNKKRSADGLALMTSSYSADGLRDQSQESAGSLHLDARGSDVVEEISSRKLLFTSRCYLKKAIAKRCRLHKLIRQRFALALKIQQEGFALIFQQSQATVDSVATKRFPVAVFEASAVAQSIQAQRIIELNSNGENDKKPAKEKDTSTVPLSVLYRTYLNGKNVVSNGINFYRGFIYKGSAIEEVFEKVGHCEDIAENKSIAQCTNKRENEKRKTKQSTAIREELSRESFAESRLAFSHTVEAVVHLRSLGVLTAAGCGIGSVHAVVRSNLLVEPSEVEEGEITGFSLDELSGCASLGQMPSFYFRCAVRSHGARLSDKHMGRDRRRKNLSCSLYWFFIDLSNSVALVI</sequence>
<dbReference type="EMBL" id="KV011821">
    <property type="protein sequence ID" value="KZV25860.1"/>
    <property type="molecule type" value="Genomic_DNA"/>
</dbReference>
<keyword evidence="3" id="KW-1185">Reference proteome</keyword>
<evidence type="ECO:0000313" key="3">
    <source>
        <dbReference type="Proteomes" id="UP000250235"/>
    </source>
</evidence>
<protein>
    <submittedName>
        <fullName evidence="2">Uncharacterized protein</fullName>
    </submittedName>
</protein>
<name>A0A2Z7AY35_9LAMI</name>
<dbReference type="AlphaFoldDB" id="A0A2Z7AY35"/>